<keyword evidence="4" id="KW-1185">Reference proteome</keyword>
<accession>A0ABV5WKN7</accession>
<evidence type="ECO:0000256" key="1">
    <source>
        <dbReference type="ARBA" id="ARBA00022723"/>
    </source>
</evidence>
<dbReference type="EMBL" id="JBHMAF010000188">
    <property type="protein sequence ID" value="MFB9761140.1"/>
    <property type="molecule type" value="Genomic_DNA"/>
</dbReference>
<dbReference type="Proteomes" id="UP001589609">
    <property type="component" value="Unassembled WGS sequence"/>
</dbReference>
<dbReference type="InterPro" id="IPR011234">
    <property type="entry name" value="Fumarylacetoacetase-like_C"/>
</dbReference>
<keyword evidence="3" id="KW-0378">Hydrolase</keyword>
<dbReference type="SUPFAM" id="SSF56529">
    <property type="entry name" value="FAH"/>
    <property type="match status" value="1"/>
</dbReference>
<name>A0ABV5WKN7_9BACI</name>
<feature type="domain" description="Fumarylacetoacetase-like C-terminal" evidence="2">
    <location>
        <begin position="1"/>
        <end position="55"/>
    </location>
</feature>
<dbReference type="Pfam" id="PF01557">
    <property type="entry name" value="FAA_hydrolase"/>
    <property type="match status" value="1"/>
</dbReference>
<dbReference type="GO" id="GO:0016787">
    <property type="term" value="F:hydrolase activity"/>
    <property type="evidence" value="ECO:0007669"/>
    <property type="project" value="UniProtKB-KW"/>
</dbReference>
<dbReference type="PANTHER" id="PTHR11820">
    <property type="entry name" value="ACYLPYRUVASE"/>
    <property type="match status" value="1"/>
</dbReference>
<dbReference type="InterPro" id="IPR036663">
    <property type="entry name" value="Fumarylacetoacetase_C_sf"/>
</dbReference>
<reference evidence="3 4" key="1">
    <citation type="submission" date="2024-09" db="EMBL/GenBank/DDBJ databases">
        <authorList>
            <person name="Sun Q."/>
            <person name="Mori K."/>
        </authorList>
    </citation>
    <scope>NUCLEOTIDE SEQUENCE [LARGE SCALE GENOMIC DNA]</scope>
    <source>
        <strain evidence="3 4">JCM 11201</strain>
    </source>
</reference>
<protein>
    <submittedName>
        <fullName evidence="3">Fumarylacetoacetate hydrolase family protein</fullName>
    </submittedName>
</protein>
<organism evidence="3 4">
    <name type="scientific">Ectobacillus funiculus</name>
    <dbReference type="NCBI Taxonomy" id="137993"/>
    <lineage>
        <taxon>Bacteria</taxon>
        <taxon>Bacillati</taxon>
        <taxon>Bacillota</taxon>
        <taxon>Bacilli</taxon>
        <taxon>Bacillales</taxon>
        <taxon>Bacillaceae</taxon>
        <taxon>Ectobacillus</taxon>
    </lineage>
</organism>
<keyword evidence="1" id="KW-0479">Metal-binding</keyword>
<comment type="caution">
    <text evidence="3">The sequence shown here is derived from an EMBL/GenBank/DDBJ whole genome shotgun (WGS) entry which is preliminary data.</text>
</comment>
<evidence type="ECO:0000259" key="2">
    <source>
        <dbReference type="Pfam" id="PF01557"/>
    </source>
</evidence>
<proteinExistence type="predicted"/>
<dbReference type="RefSeq" id="WP_379951367.1">
    <property type="nucleotide sequence ID" value="NZ_JBHMAF010000188.1"/>
</dbReference>
<evidence type="ECO:0000313" key="3">
    <source>
        <dbReference type="EMBL" id="MFB9761140.1"/>
    </source>
</evidence>
<dbReference type="Gene3D" id="3.90.850.10">
    <property type="entry name" value="Fumarylacetoacetase-like, C-terminal domain"/>
    <property type="match status" value="1"/>
</dbReference>
<evidence type="ECO:0000313" key="4">
    <source>
        <dbReference type="Proteomes" id="UP001589609"/>
    </source>
</evidence>
<gene>
    <name evidence="3" type="ORF">ACFFMS_23095</name>
</gene>
<sequence length="56" mass="5930">MSLSIPFLISWISQIMTLEPGDVLATGSPSGSCPMKSGDVVSVEVENIGKLCNYVK</sequence>